<organism evidence="2 3">
    <name type="scientific">Ralstonia psammae</name>
    <dbReference type="NCBI Taxonomy" id="3058598"/>
    <lineage>
        <taxon>Bacteria</taxon>
        <taxon>Pseudomonadati</taxon>
        <taxon>Pseudomonadota</taxon>
        <taxon>Betaproteobacteria</taxon>
        <taxon>Burkholderiales</taxon>
        <taxon>Burkholderiaceae</taxon>
        <taxon>Ralstonia</taxon>
    </lineage>
</organism>
<gene>
    <name evidence="2" type="ORF">LMG19083_04257</name>
</gene>
<sequence length="128" mass="14727">MQVKKVAYEFIRDSSIVDYVRDVMPDTNPRRTFRGLPLTAAQDAEIRHYIKTKAQRHEPWDTPELKAMLKDMLTPPIDTQEESVEFLDQAKASAERAASSVDEAMEPTEAYEERNAAQEAEAMKRPRE</sequence>
<dbReference type="Proteomes" id="UP001189813">
    <property type="component" value="Unassembled WGS sequence"/>
</dbReference>
<comment type="caution">
    <text evidence="2">The sequence shown here is derived from an EMBL/GenBank/DDBJ whole genome shotgun (WGS) entry which is preliminary data.</text>
</comment>
<evidence type="ECO:0000313" key="3">
    <source>
        <dbReference type="Proteomes" id="UP001189813"/>
    </source>
</evidence>
<evidence type="ECO:0000256" key="1">
    <source>
        <dbReference type="SAM" id="MobiDB-lite"/>
    </source>
</evidence>
<evidence type="ECO:0000313" key="2">
    <source>
        <dbReference type="EMBL" id="CAJ0805575.1"/>
    </source>
</evidence>
<dbReference type="EMBL" id="CATZBU010000014">
    <property type="protein sequence ID" value="CAJ0805575.1"/>
    <property type="molecule type" value="Genomic_DNA"/>
</dbReference>
<reference evidence="2 3" key="1">
    <citation type="submission" date="2023-07" db="EMBL/GenBank/DDBJ databases">
        <authorList>
            <person name="Peeters C."/>
        </authorList>
    </citation>
    <scope>NUCLEOTIDE SEQUENCE [LARGE SCALE GENOMIC DNA]</scope>
    <source>
        <strain evidence="2 3">LMG 19083</strain>
    </source>
</reference>
<feature type="region of interest" description="Disordered" evidence="1">
    <location>
        <begin position="89"/>
        <end position="128"/>
    </location>
</feature>
<name>A0ABM9JV67_9RALS</name>
<feature type="compositionally biased region" description="Basic and acidic residues" evidence="1">
    <location>
        <begin position="111"/>
        <end position="128"/>
    </location>
</feature>
<protein>
    <submittedName>
        <fullName evidence="2">Uncharacterized protein</fullName>
    </submittedName>
</protein>
<proteinExistence type="predicted"/>
<accession>A0ABM9JV67</accession>
<keyword evidence="3" id="KW-1185">Reference proteome</keyword>